<feature type="region of interest" description="Disordered" evidence="1">
    <location>
        <begin position="1381"/>
        <end position="1469"/>
    </location>
</feature>
<feature type="compositionally biased region" description="Basic and acidic residues" evidence="1">
    <location>
        <begin position="817"/>
        <end position="833"/>
    </location>
</feature>
<proteinExistence type="predicted"/>
<feature type="compositionally biased region" description="Basic and acidic residues" evidence="1">
    <location>
        <begin position="994"/>
        <end position="1005"/>
    </location>
</feature>
<dbReference type="GeneID" id="26904564"/>
<accession>A0A0N0VFL3</accession>
<feature type="compositionally biased region" description="Low complexity" evidence="1">
    <location>
        <begin position="1531"/>
        <end position="1559"/>
    </location>
</feature>
<feature type="compositionally biased region" description="Polar residues" evidence="1">
    <location>
        <begin position="1"/>
        <end position="11"/>
    </location>
</feature>
<feature type="region of interest" description="Disordered" evidence="1">
    <location>
        <begin position="1511"/>
        <end position="1596"/>
    </location>
</feature>
<feature type="compositionally biased region" description="Low complexity" evidence="1">
    <location>
        <begin position="242"/>
        <end position="251"/>
    </location>
</feature>
<dbReference type="RefSeq" id="XP_015659290.1">
    <property type="nucleotide sequence ID" value="XM_015801889.1"/>
</dbReference>
<name>A0A0N0VFL3_LEPPY</name>
<feature type="region of interest" description="Disordered" evidence="1">
    <location>
        <begin position="1808"/>
        <end position="1860"/>
    </location>
</feature>
<feature type="compositionally biased region" description="Low complexity" evidence="1">
    <location>
        <begin position="115"/>
        <end position="132"/>
    </location>
</feature>
<feature type="compositionally biased region" description="Low complexity" evidence="1">
    <location>
        <begin position="721"/>
        <end position="730"/>
    </location>
</feature>
<dbReference type="OrthoDB" id="249905at2759"/>
<feature type="compositionally biased region" description="Basic residues" evidence="1">
    <location>
        <begin position="1010"/>
        <end position="1020"/>
    </location>
</feature>
<feature type="compositionally biased region" description="Low complexity" evidence="1">
    <location>
        <begin position="1309"/>
        <end position="1319"/>
    </location>
</feature>
<feature type="compositionally biased region" description="Basic and acidic residues" evidence="1">
    <location>
        <begin position="977"/>
        <end position="987"/>
    </location>
</feature>
<protein>
    <submittedName>
        <fullName evidence="2">Uncharacterized protein</fullName>
    </submittedName>
</protein>
<feature type="compositionally biased region" description="Basic and acidic residues" evidence="1">
    <location>
        <begin position="911"/>
        <end position="928"/>
    </location>
</feature>
<feature type="compositionally biased region" description="Low complexity" evidence="1">
    <location>
        <begin position="1053"/>
        <end position="1065"/>
    </location>
</feature>
<feature type="compositionally biased region" description="Low complexity" evidence="1">
    <location>
        <begin position="878"/>
        <end position="899"/>
    </location>
</feature>
<feature type="compositionally biased region" description="Basic and acidic residues" evidence="1">
    <location>
        <begin position="1563"/>
        <end position="1576"/>
    </location>
</feature>
<gene>
    <name evidence="2" type="ORF">ABB37_04273</name>
</gene>
<feature type="compositionally biased region" description="Low complexity" evidence="1">
    <location>
        <begin position="768"/>
        <end position="786"/>
    </location>
</feature>
<feature type="region of interest" description="Disordered" evidence="1">
    <location>
        <begin position="1307"/>
        <end position="1345"/>
    </location>
</feature>
<feature type="region of interest" description="Disordered" evidence="1">
    <location>
        <begin position="176"/>
        <end position="1098"/>
    </location>
</feature>
<feature type="compositionally biased region" description="Basic and acidic residues" evidence="1">
    <location>
        <begin position="331"/>
        <end position="342"/>
    </location>
</feature>
<feature type="compositionally biased region" description="Low complexity" evidence="1">
    <location>
        <begin position="39"/>
        <end position="49"/>
    </location>
</feature>
<feature type="compositionally biased region" description="Basic and acidic residues" evidence="1">
    <location>
        <begin position="1083"/>
        <end position="1092"/>
    </location>
</feature>
<feature type="compositionally biased region" description="Low complexity" evidence="1">
    <location>
        <begin position="475"/>
        <end position="485"/>
    </location>
</feature>
<feature type="compositionally biased region" description="Low complexity" evidence="1">
    <location>
        <begin position="556"/>
        <end position="572"/>
    </location>
</feature>
<dbReference type="Proteomes" id="UP000037923">
    <property type="component" value="Unassembled WGS sequence"/>
</dbReference>
<feature type="compositionally biased region" description="Basic and acidic residues" evidence="1">
    <location>
        <begin position="1702"/>
        <end position="1712"/>
    </location>
</feature>
<feature type="compositionally biased region" description="Pro residues" evidence="1">
    <location>
        <begin position="275"/>
        <end position="286"/>
    </location>
</feature>
<evidence type="ECO:0000313" key="3">
    <source>
        <dbReference type="Proteomes" id="UP000037923"/>
    </source>
</evidence>
<feature type="compositionally biased region" description="Low complexity" evidence="1">
    <location>
        <begin position="1429"/>
        <end position="1449"/>
    </location>
</feature>
<dbReference type="EMBL" id="LGTL01000007">
    <property type="protein sequence ID" value="KPA80851.1"/>
    <property type="molecule type" value="Genomic_DNA"/>
</dbReference>
<feature type="compositionally biased region" description="Polar residues" evidence="1">
    <location>
        <begin position="459"/>
        <end position="468"/>
    </location>
</feature>
<feature type="compositionally biased region" description="Basic and acidic residues" evidence="1">
    <location>
        <begin position="731"/>
        <end position="747"/>
    </location>
</feature>
<feature type="compositionally biased region" description="Basic residues" evidence="1">
    <location>
        <begin position="957"/>
        <end position="966"/>
    </location>
</feature>
<feature type="compositionally biased region" description="Low complexity" evidence="1">
    <location>
        <begin position="176"/>
        <end position="191"/>
    </location>
</feature>
<feature type="region of interest" description="Disordered" evidence="1">
    <location>
        <begin position="1697"/>
        <end position="1718"/>
    </location>
</feature>
<feature type="compositionally biased region" description="Low complexity" evidence="1">
    <location>
        <begin position="287"/>
        <end position="300"/>
    </location>
</feature>
<comment type="caution">
    <text evidence="2">The sequence shown here is derived from an EMBL/GenBank/DDBJ whole genome shotgun (WGS) entry which is preliminary data.</text>
</comment>
<feature type="compositionally biased region" description="Low complexity" evidence="1">
    <location>
        <begin position="345"/>
        <end position="372"/>
    </location>
</feature>
<evidence type="ECO:0000256" key="1">
    <source>
        <dbReference type="SAM" id="MobiDB-lite"/>
    </source>
</evidence>
<feature type="compositionally biased region" description="Pro residues" evidence="1">
    <location>
        <begin position="444"/>
        <end position="456"/>
    </location>
</feature>
<feature type="compositionally biased region" description="Basic and acidic residues" evidence="1">
    <location>
        <begin position="947"/>
        <end position="956"/>
    </location>
</feature>
<feature type="compositionally biased region" description="Low complexity" evidence="1">
    <location>
        <begin position="260"/>
        <end position="274"/>
    </location>
</feature>
<feature type="region of interest" description="Disordered" evidence="1">
    <location>
        <begin position="1"/>
        <end position="71"/>
    </location>
</feature>
<feature type="region of interest" description="Disordered" evidence="1">
    <location>
        <begin position="1731"/>
        <end position="1750"/>
    </location>
</feature>
<keyword evidence="3" id="KW-1185">Reference proteome</keyword>
<evidence type="ECO:0000313" key="2">
    <source>
        <dbReference type="EMBL" id="KPA80851.1"/>
    </source>
</evidence>
<organism evidence="2 3">
    <name type="scientific">Leptomonas pyrrhocoris</name>
    <name type="common">Firebug parasite</name>
    <dbReference type="NCBI Taxonomy" id="157538"/>
    <lineage>
        <taxon>Eukaryota</taxon>
        <taxon>Discoba</taxon>
        <taxon>Euglenozoa</taxon>
        <taxon>Kinetoplastea</taxon>
        <taxon>Metakinetoplastina</taxon>
        <taxon>Trypanosomatida</taxon>
        <taxon>Trypanosomatidae</taxon>
        <taxon>Leishmaniinae</taxon>
        <taxon>Leptomonas</taxon>
    </lineage>
</organism>
<sequence>MGANSYHNVSNGARGASPPMVSRGGPPMPVGARGGGGAPPAAAMRGKMPVPSPSPPPGMKMQVKMPPGQMGKSTVMMRGGKMMMMPPPPDVHRTASPTTGARSLSPVGTDGGLSSGMPGTPSPGSRRASSAAAGPYPYPYPPQFAVVNGKKMMVPPGTKLPGPTPPGMQMAGKKMMMMMSGGPPGQQQQQQVNRSHLPTSPPLGPGAKQPPQLRIPNGAALIPPSTNTPPSRGGGLSPVRRGSMPGAGPPVSGSPPSPTPQQQQQGSLPLSRLSPPHPGQPPPPPLHASQQQQQQQQQQANKKHKSGFKSGLSGALSFFKLGSSSEDEEYEKNKAHGQHETANKQPQQQGQQPSHSPHPSGSSAPSSPGQRQPTPPHNEMMTAQGKRIMMPPGTKLPPGMQAPPLLPGPAAPTEQRGKSPAGALHSGPPSPPGAVKMVKMPVGAHPPPPPQHPQPQPQRSASVGSYTAETPPRSPSSSVPRAQSPIAQMPQKAVMKAPPGAVLMKKKMVMAAPPPSGGGTSPPQGSTGRQSPDRPPPSMMLSRSGSISVPLSMSAPPSQRQPLQPPQQQQQHPPFPPGAHLVKHMMGPPPPGAKLISSPPAGFHVPDTVPLLTSPSPPARLPTVLPPASSGVLRVPSTTVLKDGELPEAGVQTPPHPRRRRGESSDDSDDDDEGAKPIDTHRTVSRGRGRGSSRGSTSSGGAAYEETPPTEDVVPTGYAGQGDYDQQQQQQEERDVGGEHYRDPTRELEDDTAAEGGAAATPKKHTKSAGAVPSSRAAAASSAIHAQGKTPSAPLPPVRQTAVSAAAATRSAALAAKRKEDATKTKTAAEDHNKARKTTQSRRPTKLAEVRRAPKAAAEPASPQEEDTTQKPASLDRSSSSVVSTPSPSHSSSASSHASAQHPDSNVPNAARDENTGGEAKKKEERSSGSRGGGRRRSPSPRPQATKAKDAEEKNRSASRKGRARRSAFASEDDDSGSERLTSRELYRLVNALRGDKRKDEDGRNTRSVSARRRRGLRRRANNDDDDAAADNSDAEAGGGEEGDDWGLRSKRSSSCSSNSGSGSPHRPHRHRPSHALSATRQRQKDREEWAPRRRSSLPASTVGIPWRYTSAGRSSEPFATPPPVRRPLGYINVGGGRYARVGGSPYAIRPASATRRGNAASVGSIPLDISNTAHDRLHARPPGRSLLSDGLDPATSAIVDAHDNTVVNEVRASALARRGSPLSRTRGSAAAYYNQQAQPTRSIHLTSPLRFPSPVCQETVLDESVSTADSQHPYCVSASALLPSMRALTPVRRSPQRDNGHCDHQLFASPTSATASAAREPIVERSLEKQPATGNADRANARTSVAASPASTAIDATARSPLGALRRSAFFEQLHSGNVHRNGINHNRRADAPVTSSAAIVGGNGGGDNAGWEWARRRPATPTGSRLSSVSHNSAPPSSSQQQQQQQPAKTKAAGSDVGGSAVPRLIPTLSNSVSPITLDLPTSADADAAAAAAAPAALSRNLRASTPDVRHALPQQQQQQQRPSPSFKARANSVGAAVSAAAAAPRNCNSNNNNNTNFTPDRYRPPSRTREPLHLTRATIARLSTPQQRRGAATTAAMLHATAGHRSANGEVKNSNDSSTVRTCSKWLDEILGSTTVTPTGVVVREEGQDAAAAVAAAAGALPIVDLRSEFKPRVAEIEGSVPGRAGKRAAAAGAAMQDPDAHDHTRDFTGSRPRPHIPTISFKHMIGVRRQSPTTAAATESEAAAAAAHPNVVVRGVNGVREGLPFEKYSTLRLADPTRRSPWALAPEREGLDVLPGRPALSRRRRIPALNSNGGARPIDADEAERASSTAGGSGSPHRNDGDDSTQRTATAKASGATVVEEVYLDEHRRPYLVVRPVPNAEAAEAQRLAVARLSRPKPIYQRAD</sequence>
<feature type="compositionally biased region" description="Pro residues" evidence="1">
    <location>
        <begin position="400"/>
        <end position="410"/>
    </location>
</feature>
<reference evidence="2 3" key="1">
    <citation type="submission" date="2015-07" db="EMBL/GenBank/DDBJ databases">
        <title>High-quality genome of monoxenous trypanosomatid Leptomonas pyrrhocoris.</title>
        <authorList>
            <person name="Flegontov P."/>
            <person name="Butenko A."/>
            <person name="Firsov S."/>
            <person name="Vlcek C."/>
            <person name="Logacheva M.D."/>
            <person name="Field M."/>
            <person name="Filatov D."/>
            <person name="Flegontova O."/>
            <person name="Gerasimov E."/>
            <person name="Jackson A.P."/>
            <person name="Kelly S."/>
            <person name="Opperdoes F."/>
            <person name="O'Reilly A."/>
            <person name="Votypka J."/>
            <person name="Yurchenko V."/>
            <person name="Lukes J."/>
        </authorList>
    </citation>
    <scope>NUCLEOTIDE SEQUENCE [LARGE SCALE GENOMIC DNA]</scope>
    <source>
        <strain evidence="2">H10</strain>
    </source>
</reference>
<feature type="region of interest" description="Disordered" evidence="1">
    <location>
        <begin position="89"/>
        <end position="132"/>
    </location>
</feature>
<dbReference type="VEuPathDB" id="TriTrypDB:LpyrH10_07_0800"/>
<dbReference type="OMA" id="VGIPWRY"/>
<feature type="compositionally biased region" description="Polar residues" evidence="1">
    <location>
        <begin position="541"/>
        <end position="551"/>
    </location>
</feature>
<feature type="compositionally biased region" description="Basic residues" evidence="1">
    <location>
        <begin position="834"/>
        <end position="845"/>
    </location>
</feature>
<feature type="compositionally biased region" description="Low complexity" evidence="1">
    <location>
        <begin position="798"/>
        <end position="815"/>
    </location>
</feature>
<feature type="compositionally biased region" description="Low complexity" evidence="1">
    <location>
        <begin position="1737"/>
        <end position="1750"/>
    </location>
</feature>